<evidence type="ECO:0000313" key="6">
    <source>
        <dbReference type="Proteomes" id="UP000196503"/>
    </source>
</evidence>
<proteinExistence type="predicted"/>
<dbReference type="RefSeq" id="WP_047242607.1">
    <property type="nucleotide sequence ID" value="NZ_CP010059.1"/>
</dbReference>
<dbReference type="Pfam" id="PF00581">
    <property type="entry name" value="Rhodanese"/>
    <property type="match status" value="1"/>
</dbReference>
<gene>
    <name evidence="4" type="ORF">A5869_001557</name>
    <name evidence="5" type="ORF">EB18_01583</name>
    <name evidence="3" type="ORF">HF857_06780</name>
    <name evidence="2" type="ORF">U1294_10275</name>
</gene>
<dbReference type="AlphaFoldDB" id="A0A1Y3UW25"/>
<evidence type="ECO:0000259" key="1">
    <source>
        <dbReference type="PROSITE" id="PS50206"/>
    </source>
</evidence>
<comment type="caution">
    <text evidence="4">The sequence shown here is derived from an EMBL/GenBank/DDBJ whole genome shotgun (WGS) entry which is preliminary data.</text>
</comment>
<dbReference type="Proteomes" id="UP001290582">
    <property type="component" value="Unassembled WGS sequence"/>
</dbReference>
<evidence type="ECO:0000313" key="5">
    <source>
        <dbReference type="EMBL" id="RBR28966.1"/>
    </source>
</evidence>
<dbReference type="PANTHER" id="PTHR43031:SF17">
    <property type="entry name" value="SULFURTRANSFERASE YTWF-RELATED"/>
    <property type="match status" value="1"/>
</dbReference>
<dbReference type="EMBL" id="LEOY01000012">
    <property type="protein sequence ID" value="RBR28966.1"/>
    <property type="molecule type" value="Genomic_DNA"/>
</dbReference>
<sequence>MYETIDIHKFKELLGKERINLIDVREEDEFMFGHLPQAENMPLSRFLDFVEELYEDETYYVICHSGARSANACAFLASQGYHVVNVEGGMAAL</sequence>
<dbReference type="EMBL" id="JAXOGL010000020">
    <property type="protein sequence ID" value="MDZ5598606.1"/>
    <property type="molecule type" value="Genomic_DNA"/>
</dbReference>
<reference evidence="4 6" key="2">
    <citation type="submission" date="2017-05" db="EMBL/GenBank/DDBJ databases">
        <title>The Genome Sequence of Enterococcus faecium 2D5_DIV0622.</title>
        <authorList>
            <consortium name="The Broad Institute Genomics Platform"/>
            <consortium name="The Broad Institute Genomic Center for Infectious Diseases"/>
            <person name="Earl A."/>
            <person name="Manson A."/>
            <person name="Schwartman J."/>
            <person name="Gilmore M."/>
            <person name="Abouelleil A."/>
            <person name="Cao P."/>
            <person name="Chapman S."/>
            <person name="Cusick C."/>
            <person name="Shea T."/>
            <person name="Young S."/>
            <person name="Neafsey D."/>
            <person name="Nusbaum C."/>
            <person name="Birren B."/>
        </authorList>
    </citation>
    <scope>NUCLEOTIDE SEQUENCE [LARGE SCALE GENOMIC DNA]</scope>
    <source>
        <strain evidence="4 6">2D5_DIV0622</strain>
    </source>
</reference>
<evidence type="ECO:0000313" key="3">
    <source>
        <dbReference type="EMBL" id="NME49941.1"/>
    </source>
</evidence>
<reference evidence="3 8" key="3">
    <citation type="submission" date="2020-04" db="EMBL/GenBank/DDBJ databases">
        <authorList>
            <person name="Hitch T.C.A."/>
            <person name="Wylensek D."/>
            <person name="Clavel T."/>
        </authorList>
    </citation>
    <scope>NUCLEOTIDE SEQUENCE [LARGE SCALE GENOMIC DNA]</scope>
    <source>
        <strain evidence="3 8">WCA-380-WT-3C</strain>
    </source>
</reference>
<dbReference type="PANTHER" id="PTHR43031">
    <property type="entry name" value="FAD-DEPENDENT OXIDOREDUCTASE"/>
    <property type="match status" value="1"/>
</dbReference>
<dbReference type="InterPro" id="IPR050229">
    <property type="entry name" value="GlpE_sulfurtransferase"/>
</dbReference>
<dbReference type="EMBL" id="JABAFV010000009">
    <property type="protein sequence ID" value="NME49941.1"/>
    <property type="molecule type" value="Genomic_DNA"/>
</dbReference>
<dbReference type="SUPFAM" id="SSF52821">
    <property type="entry name" value="Rhodanese/Cell cycle control phosphatase"/>
    <property type="match status" value="1"/>
</dbReference>
<dbReference type="EMBL" id="NIBL01000002">
    <property type="protein sequence ID" value="OUZ18075.1"/>
    <property type="molecule type" value="Genomic_DNA"/>
</dbReference>
<evidence type="ECO:0000313" key="4">
    <source>
        <dbReference type="EMBL" id="OUZ18075.1"/>
    </source>
</evidence>
<evidence type="ECO:0000313" key="7">
    <source>
        <dbReference type="Proteomes" id="UP000252800"/>
    </source>
</evidence>
<dbReference type="Proteomes" id="UP000196503">
    <property type="component" value="Unassembled WGS sequence"/>
</dbReference>
<organism evidence="4 6">
    <name type="scientific">Enterococcus cecorum</name>
    <dbReference type="NCBI Taxonomy" id="44008"/>
    <lineage>
        <taxon>Bacteria</taxon>
        <taxon>Bacillati</taxon>
        <taxon>Bacillota</taxon>
        <taxon>Bacilli</taxon>
        <taxon>Lactobacillales</taxon>
        <taxon>Enterococcaceae</taxon>
        <taxon>Enterococcus</taxon>
    </lineage>
</organism>
<dbReference type="SMART" id="SM00450">
    <property type="entry name" value="RHOD"/>
    <property type="match status" value="1"/>
</dbReference>
<accession>A0A1Y3UW25</accession>
<evidence type="ECO:0000313" key="8">
    <source>
        <dbReference type="Proteomes" id="UP000588071"/>
    </source>
</evidence>
<dbReference type="CDD" id="cd00158">
    <property type="entry name" value="RHOD"/>
    <property type="match status" value="1"/>
</dbReference>
<dbReference type="InterPro" id="IPR036873">
    <property type="entry name" value="Rhodanese-like_dom_sf"/>
</dbReference>
<reference evidence="5 7" key="1">
    <citation type="submission" date="2015-06" db="EMBL/GenBank/DDBJ databases">
        <title>The Genome Sequence of Enterococcus cecorum 170AEA1.</title>
        <authorList>
            <consortium name="The Broad Institute Genomics Platform"/>
            <consortium name="The Broad Institute Genome Sequencing Center for Infectious Disease"/>
            <person name="Earl A.M."/>
            <person name="Van Tyne D."/>
            <person name="Lebreton F."/>
            <person name="Saavedra J.T."/>
            <person name="Gilmore M.S."/>
            <person name="Manson McGuire A."/>
            <person name="Clock S."/>
            <person name="Crupain M."/>
            <person name="Rangan U."/>
            <person name="Young S."/>
            <person name="Abouelleil A."/>
            <person name="Cao P."/>
            <person name="Chapman S.B."/>
            <person name="Griggs A."/>
            <person name="Priest M."/>
            <person name="Shea T."/>
            <person name="Wortman J."/>
            <person name="Nusbaum C."/>
            <person name="Birren B."/>
        </authorList>
    </citation>
    <scope>NUCLEOTIDE SEQUENCE [LARGE SCALE GENOMIC DNA]</scope>
    <source>
        <strain evidence="5 7">170AEA1</strain>
    </source>
</reference>
<evidence type="ECO:0000313" key="2">
    <source>
        <dbReference type="EMBL" id="MDZ5598606.1"/>
    </source>
</evidence>
<reference evidence="2" key="4">
    <citation type="submission" date="2023-12" db="EMBL/GenBank/DDBJ databases">
        <title>Molecular genomic analyses of Enterococcus cecorum from sepsis oubreaks in broilers.</title>
        <authorList>
            <person name="Rhoads D."/>
            <person name="Alrubaye A."/>
        </authorList>
    </citation>
    <scope>NUCLEOTIDE SEQUENCE</scope>
    <source>
        <strain evidence="2">1755</strain>
    </source>
</reference>
<dbReference type="InterPro" id="IPR001763">
    <property type="entry name" value="Rhodanese-like_dom"/>
</dbReference>
<dbReference type="Proteomes" id="UP000252800">
    <property type="component" value="Unassembled WGS sequence"/>
</dbReference>
<dbReference type="Proteomes" id="UP000588071">
    <property type="component" value="Unassembled WGS sequence"/>
</dbReference>
<protein>
    <submittedName>
        <fullName evidence="2">Rhodanese-like domain-containing protein</fullName>
    </submittedName>
</protein>
<feature type="domain" description="Rhodanese" evidence="1">
    <location>
        <begin position="15"/>
        <end position="92"/>
    </location>
</feature>
<name>A0A1Y3UW25_9ENTE</name>
<dbReference type="PROSITE" id="PS50206">
    <property type="entry name" value="RHODANESE_3"/>
    <property type="match status" value="1"/>
</dbReference>
<dbReference type="Gene3D" id="3.40.250.10">
    <property type="entry name" value="Rhodanese-like domain"/>
    <property type="match status" value="1"/>
</dbReference>